<gene>
    <name evidence="1" type="ORF">ENP47_11000</name>
</gene>
<protein>
    <submittedName>
        <fullName evidence="1">Uncharacterized protein</fullName>
    </submittedName>
</protein>
<comment type="caution">
    <text evidence="1">The sequence shown here is derived from an EMBL/GenBank/DDBJ whole genome shotgun (WGS) entry which is preliminary data.</text>
</comment>
<evidence type="ECO:0000313" key="1">
    <source>
        <dbReference type="EMBL" id="HEF66105.1"/>
    </source>
</evidence>
<dbReference type="EMBL" id="DSJL01000011">
    <property type="protein sequence ID" value="HEF66105.1"/>
    <property type="molecule type" value="Genomic_DNA"/>
</dbReference>
<proteinExistence type="predicted"/>
<organism evidence="1">
    <name type="scientific">Thermomicrobium roseum</name>
    <dbReference type="NCBI Taxonomy" id="500"/>
    <lineage>
        <taxon>Bacteria</taxon>
        <taxon>Pseudomonadati</taxon>
        <taxon>Thermomicrobiota</taxon>
        <taxon>Thermomicrobia</taxon>
        <taxon>Thermomicrobiales</taxon>
        <taxon>Thermomicrobiaceae</taxon>
        <taxon>Thermomicrobium</taxon>
    </lineage>
</organism>
<accession>A0A7C2BFI2</accession>
<dbReference type="AlphaFoldDB" id="A0A7C2BFI2"/>
<reference evidence="1" key="1">
    <citation type="journal article" date="2020" name="mSystems">
        <title>Genome- and Community-Level Interaction Insights into Carbon Utilization and Element Cycling Functions of Hydrothermarchaeota in Hydrothermal Sediment.</title>
        <authorList>
            <person name="Zhou Z."/>
            <person name="Liu Y."/>
            <person name="Xu W."/>
            <person name="Pan J."/>
            <person name="Luo Z.H."/>
            <person name="Li M."/>
        </authorList>
    </citation>
    <scope>NUCLEOTIDE SEQUENCE [LARGE SCALE GENOMIC DNA]</scope>
    <source>
        <strain evidence="1">SpSt-222</strain>
    </source>
</reference>
<name>A0A7C2BFI2_THERO</name>
<sequence>MYDAARTRRWLHDLEHITFFLGALLYRWLVVGAPLVRRHFHSDARRAVSRVLGGTQSSISGIS</sequence>